<dbReference type="AlphaFoldDB" id="A0A8H3CCL3"/>
<organism evidence="1 2">
    <name type="scientific">Rhizoctonia solani</name>
    <dbReference type="NCBI Taxonomy" id="456999"/>
    <lineage>
        <taxon>Eukaryota</taxon>
        <taxon>Fungi</taxon>
        <taxon>Dikarya</taxon>
        <taxon>Basidiomycota</taxon>
        <taxon>Agaricomycotina</taxon>
        <taxon>Agaricomycetes</taxon>
        <taxon>Cantharellales</taxon>
        <taxon>Ceratobasidiaceae</taxon>
        <taxon>Rhizoctonia</taxon>
    </lineage>
</organism>
<dbReference type="Proteomes" id="UP000663831">
    <property type="component" value="Unassembled WGS sequence"/>
</dbReference>
<dbReference type="EMBL" id="CAJMWV010003281">
    <property type="protein sequence ID" value="CAE6479411.1"/>
    <property type="molecule type" value="Genomic_DNA"/>
</dbReference>
<proteinExistence type="predicted"/>
<name>A0A8H3CCL3_9AGAM</name>
<sequence length="73" mass="8099">MPSPRFTISYLYTPLDYKGLQRVVRAQVVYATPPGAHRIVTATHYNCHSSQSAVYGAPSGAYPMVIFVLHNCQ</sequence>
<comment type="caution">
    <text evidence="1">The sequence shown here is derived from an EMBL/GenBank/DDBJ whole genome shotgun (WGS) entry which is preliminary data.</text>
</comment>
<evidence type="ECO:0000313" key="2">
    <source>
        <dbReference type="Proteomes" id="UP000663831"/>
    </source>
</evidence>
<accession>A0A8H3CCL3</accession>
<gene>
    <name evidence="1" type="ORF">RDB_LOCUS97366</name>
</gene>
<reference evidence="1" key="1">
    <citation type="submission" date="2021-01" db="EMBL/GenBank/DDBJ databases">
        <authorList>
            <person name="Kaushik A."/>
        </authorList>
    </citation>
    <scope>NUCLEOTIDE SEQUENCE</scope>
    <source>
        <strain evidence="1">AG3-1AP</strain>
    </source>
</reference>
<evidence type="ECO:0000313" key="1">
    <source>
        <dbReference type="EMBL" id="CAE6479411.1"/>
    </source>
</evidence>
<protein>
    <submittedName>
        <fullName evidence="1">Uncharacterized protein</fullName>
    </submittedName>
</protein>